<evidence type="ECO:0000256" key="4">
    <source>
        <dbReference type="ARBA" id="ARBA00022475"/>
    </source>
</evidence>
<feature type="transmembrane region" description="Helical" evidence="9">
    <location>
        <begin position="12"/>
        <end position="32"/>
    </location>
</feature>
<dbReference type="InterPro" id="IPR000425">
    <property type="entry name" value="MIP"/>
</dbReference>
<feature type="transmembrane region" description="Helical" evidence="9">
    <location>
        <begin position="83"/>
        <end position="105"/>
    </location>
</feature>
<comment type="subcellular location">
    <subcellularLocation>
        <location evidence="1">Cell membrane</location>
        <topology evidence="1">Multi-pass membrane protein</topology>
    </subcellularLocation>
</comment>
<dbReference type="Gene3D" id="1.20.1080.10">
    <property type="entry name" value="Glycerol uptake facilitator protein"/>
    <property type="match status" value="1"/>
</dbReference>
<evidence type="ECO:0000256" key="8">
    <source>
        <dbReference type="RuleBase" id="RU000477"/>
    </source>
</evidence>
<accession>A0ABU1UR60</accession>
<dbReference type="PANTHER" id="PTHR19139:SF199">
    <property type="entry name" value="MIP17260P"/>
    <property type="match status" value="1"/>
</dbReference>
<evidence type="ECO:0000256" key="9">
    <source>
        <dbReference type="SAM" id="Phobius"/>
    </source>
</evidence>
<name>A0ABU1UR60_9ACTN</name>
<dbReference type="NCBIfam" id="TIGR00861">
    <property type="entry name" value="MIP"/>
    <property type="match status" value="1"/>
</dbReference>
<protein>
    <submittedName>
        <fullName evidence="10">Aquaporin Z</fullName>
    </submittedName>
</protein>
<dbReference type="InterPro" id="IPR022357">
    <property type="entry name" value="MIP_CS"/>
</dbReference>
<keyword evidence="7 9" id="KW-0472">Membrane</keyword>
<dbReference type="PANTHER" id="PTHR19139">
    <property type="entry name" value="AQUAPORIN TRANSPORTER"/>
    <property type="match status" value="1"/>
</dbReference>
<dbReference type="PRINTS" id="PR00783">
    <property type="entry name" value="MINTRINSICP"/>
</dbReference>
<dbReference type="InterPro" id="IPR023271">
    <property type="entry name" value="Aquaporin-like"/>
</dbReference>
<dbReference type="EMBL" id="JAVDWH010000001">
    <property type="protein sequence ID" value="MDR7087671.1"/>
    <property type="molecule type" value="Genomic_DNA"/>
</dbReference>
<evidence type="ECO:0000256" key="1">
    <source>
        <dbReference type="ARBA" id="ARBA00004651"/>
    </source>
</evidence>
<proteinExistence type="inferred from homology"/>
<keyword evidence="3 8" id="KW-0813">Transport</keyword>
<keyword evidence="6 9" id="KW-1133">Transmembrane helix</keyword>
<evidence type="ECO:0000256" key="3">
    <source>
        <dbReference type="ARBA" id="ARBA00022448"/>
    </source>
</evidence>
<keyword evidence="4" id="KW-1003">Cell membrane</keyword>
<feature type="transmembrane region" description="Helical" evidence="9">
    <location>
        <begin position="162"/>
        <end position="182"/>
    </location>
</feature>
<comment type="caution">
    <text evidence="10">The sequence shown here is derived from an EMBL/GenBank/DDBJ whole genome shotgun (WGS) entry which is preliminary data.</text>
</comment>
<keyword evidence="11" id="KW-1185">Reference proteome</keyword>
<gene>
    <name evidence="10" type="ORF">J2X11_002510</name>
</gene>
<dbReference type="InterPro" id="IPR034294">
    <property type="entry name" value="Aquaporin_transptr"/>
</dbReference>
<dbReference type="Pfam" id="PF00230">
    <property type="entry name" value="MIP"/>
    <property type="match status" value="1"/>
</dbReference>
<feature type="transmembrane region" description="Helical" evidence="9">
    <location>
        <begin position="207"/>
        <end position="228"/>
    </location>
</feature>
<evidence type="ECO:0000313" key="10">
    <source>
        <dbReference type="EMBL" id="MDR7087671.1"/>
    </source>
</evidence>
<dbReference type="NCBIfam" id="NF003838">
    <property type="entry name" value="PRK05420.1"/>
    <property type="match status" value="1"/>
</dbReference>
<feature type="transmembrane region" description="Helical" evidence="9">
    <location>
        <begin position="38"/>
        <end position="62"/>
    </location>
</feature>
<organism evidence="10 11">
    <name type="scientific">Aeromicrobium panaciterrae</name>
    <dbReference type="NCBI Taxonomy" id="363861"/>
    <lineage>
        <taxon>Bacteria</taxon>
        <taxon>Bacillati</taxon>
        <taxon>Actinomycetota</taxon>
        <taxon>Actinomycetes</taxon>
        <taxon>Propionibacteriales</taxon>
        <taxon>Nocardioidaceae</taxon>
        <taxon>Aeromicrobium</taxon>
    </lineage>
</organism>
<evidence type="ECO:0000313" key="11">
    <source>
        <dbReference type="Proteomes" id="UP001257739"/>
    </source>
</evidence>
<dbReference type="RefSeq" id="WP_309971634.1">
    <property type="nucleotide sequence ID" value="NZ_JAVDWH010000001.1"/>
</dbReference>
<evidence type="ECO:0000256" key="2">
    <source>
        <dbReference type="ARBA" id="ARBA00006175"/>
    </source>
</evidence>
<keyword evidence="5 8" id="KW-0812">Transmembrane</keyword>
<evidence type="ECO:0000256" key="5">
    <source>
        <dbReference type="ARBA" id="ARBA00022692"/>
    </source>
</evidence>
<dbReference type="SUPFAM" id="SSF81338">
    <property type="entry name" value="Aquaporin-like"/>
    <property type="match status" value="1"/>
</dbReference>
<dbReference type="PROSITE" id="PS00221">
    <property type="entry name" value="MIP"/>
    <property type="match status" value="1"/>
</dbReference>
<evidence type="ECO:0000256" key="6">
    <source>
        <dbReference type="ARBA" id="ARBA00022989"/>
    </source>
</evidence>
<comment type="similarity">
    <text evidence="2 8">Belongs to the MIP/aquaporin (TC 1.A.8) family.</text>
</comment>
<feature type="transmembrane region" description="Helical" evidence="9">
    <location>
        <begin position="131"/>
        <end position="155"/>
    </location>
</feature>
<dbReference type="Proteomes" id="UP001257739">
    <property type="component" value="Unassembled WGS sequence"/>
</dbReference>
<sequence>MATTTPMSSRLAAEALGTFVLVLGGVGSAIIAGKAIGAHGVALAFGLTVLTMAFAVGPISGGHFNPAVTVGLAAAKRFEWSNVLLYVAAQVVGGVLGVLAIWAIASGNADFDRKSSFASASNGWGDVLSGYSLLSVLTTEVIFTALFVFIILAVTSGRTPDGFAPIAIGLALTLIHLVTIPVDNTSVNPARSLGPALLAGGDSIEQLWAFIVAPIVGGIVGGIVYTLLTGGARSGVEIEGKR</sequence>
<evidence type="ECO:0000256" key="7">
    <source>
        <dbReference type="ARBA" id="ARBA00023136"/>
    </source>
</evidence>
<reference evidence="10 11" key="1">
    <citation type="submission" date="2023-07" db="EMBL/GenBank/DDBJ databases">
        <title>Sorghum-associated microbial communities from plants grown in Nebraska, USA.</title>
        <authorList>
            <person name="Schachtman D."/>
        </authorList>
    </citation>
    <scope>NUCLEOTIDE SEQUENCE [LARGE SCALE GENOMIC DNA]</scope>
    <source>
        <strain evidence="10 11">BE248</strain>
    </source>
</reference>